<evidence type="ECO:0000256" key="11">
    <source>
        <dbReference type="HAMAP-Rule" id="MF_00165"/>
    </source>
</evidence>
<reference evidence="13" key="1">
    <citation type="journal article" date="2006" name="FEMS Microbiol. Ecol.">
        <title>Uncultured Archaea in a hydrothermal microbial assemblage: phylogenetic diversity and characterization of a genome fragment from a euryarchaeote.</title>
        <authorList>
            <person name="Moussard H."/>
            <person name="Moreira D."/>
            <person name="Cambon-Bonavita M.A."/>
            <person name="Lopez-Garcia P."/>
            <person name="Jeanthon C."/>
        </authorList>
    </citation>
    <scope>NUCLEOTIDE SEQUENCE</scope>
</reference>
<dbReference type="Gene3D" id="3.40.50.300">
    <property type="entry name" value="P-loop containing nucleotide triphosphate hydrolases"/>
    <property type="match status" value="1"/>
</dbReference>
<dbReference type="GO" id="GO:0006235">
    <property type="term" value="P:dTTP biosynthetic process"/>
    <property type="evidence" value="ECO:0007669"/>
    <property type="project" value="UniProtKB-UniRule"/>
</dbReference>
<evidence type="ECO:0000256" key="4">
    <source>
        <dbReference type="ARBA" id="ARBA00022679"/>
    </source>
</evidence>
<evidence type="ECO:0000256" key="5">
    <source>
        <dbReference type="ARBA" id="ARBA00022727"/>
    </source>
</evidence>
<dbReference type="NCBIfam" id="TIGR00041">
    <property type="entry name" value="DTMP_kinase"/>
    <property type="match status" value="1"/>
</dbReference>
<protein>
    <recommendedName>
        <fullName evidence="3 11">Probable thymidylate kinase</fullName>
        <ecNumber evidence="2 11">2.7.4.9</ecNumber>
    </recommendedName>
    <alternativeName>
        <fullName evidence="9 11">dTMP kinase</fullName>
    </alternativeName>
</protein>
<dbReference type="EC" id="2.7.4.9" evidence="2 11"/>
<keyword evidence="7 11" id="KW-0418">Kinase</keyword>
<dbReference type="PANTHER" id="PTHR10344:SF4">
    <property type="entry name" value="UMP-CMP KINASE 2, MITOCHONDRIAL"/>
    <property type="match status" value="1"/>
</dbReference>
<keyword evidence="4 11" id="KW-0808">Transferase</keyword>
<dbReference type="CDD" id="cd01672">
    <property type="entry name" value="TMPK"/>
    <property type="match status" value="1"/>
</dbReference>
<accession>Q3SBA4</accession>
<keyword evidence="5 11" id="KW-0545">Nucleotide biosynthesis</keyword>
<dbReference type="HAMAP" id="MF_00165">
    <property type="entry name" value="Thymidylate_kinase"/>
    <property type="match status" value="1"/>
</dbReference>
<evidence type="ECO:0000313" key="13">
    <source>
        <dbReference type="EMBL" id="AAZ32106.1"/>
    </source>
</evidence>
<dbReference type="InterPro" id="IPR027417">
    <property type="entry name" value="P-loop_NTPase"/>
</dbReference>
<comment type="catalytic activity">
    <reaction evidence="10 11">
        <text>dTMP + ATP = dTDP + ADP</text>
        <dbReference type="Rhea" id="RHEA:13517"/>
        <dbReference type="ChEBI" id="CHEBI:30616"/>
        <dbReference type="ChEBI" id="CHEBI:58369"/>
        <dbReference type="ChEBI" id="CHEBI:63528"/>
        <dbReference type="ChEBI" id="CHEBI:456216"/>
        <dbReference type="EC" id="2.7.4.9"/>
    </reaction>
</comment>
<evidence type="ECO:0000259" key="12">
    <source>
        <dbReference type="Pfam" id="PF02223"/>
    </source>
</evidence>
<feature type="domain" description="Thymidylate kinase-like" evidence="12">
    <location>
        <begin position="7"/>
        <end position="195"/>
    </location>
</feature>
<dbReference type="GO" id="GO:0004798">
    <property type="term" value="F:dTMP kinase activity"/>
    <property type="evidence" value="ECO:0007669"/>
    <property type="project" value="UniProtKB-UniRule"/>
</dbReference>
<comment type="similarity">
    <text evidence="1 11">Belongs to the thymidylate kinase family.</text>
</comment>
<name>Q3SBA4_9EURY</name>
<dbReference type="AlphaFoldDB" id="Q3SBA4"/>
<dbReference type="GO" id="GO:0006233">
    <property type="term" value="P:dTDP biosynthetic process"/>
    <property type="evidence" value="ECO:0007669"/>
    <property type="project" value="InterPro"/>
</dbReference>
<evidence type="ECO:0000256" key="8">
    <source>
        <dbReference type="ARBA" id="ARBA00022840"/>
    </source>
</evidence>
<evidence type="ECO:0000256" key="2">
    <source>
        <dbReference type="ARBA" id="ARBA00012980"/>
    </source>
</evidence>
<dbReference type="SUPFAM" id="SSF52540">
    <property type="entry name" value="P-loop containing nucleoside triphosphate hydrolases"/>
    <property type="match status" value="1"/>
</dbReference>
<keyword evidence="8 11" id="KW-0067">ATP-binding</keyword>
<dbReference type="GO" id="GO:0006227">
    <property type="term" value="P:dUDP biosynthetic process"/>
    <property type="evidence" value="ECO:0007669"/>
    <property type="project" value="TreeGrafter"/>
</dbReference>
<sequence>MNMFIVFEGIDASGKETQAKLLAKALKKKGHKVYMVDFPNYKNPIGKMIKKFLDKKVELDVETRALLYAADRRYELKGITKALDDNKIVIADRYCYSNIAYQGSLGANISWLASLDATLVFPDLVFYLDIPAKESLRRRTRKDRYESKREFLERVRETYTNMATGNMRPFEKYKDYAEWITVDGTLPIDIIHKEILMQVEMRLPRGDDEWSD</sequence>
<evidence type="ECO:0000256" key="7">
    <source>
        <dbReference type="ARBA" id="ARBA00022777"/>
    </source>
</evidence>
<keyword evidence="6 11" id="KW-0547">Nucleotide-binding</keyword>
<evidence type="ECO:0000256" key="3">
    <source>
        <dbReference type="ARBA" id="ARBA00013355"/>
    </source>
</evidence>
<organism evidence="13">
    <name type="scientific">uncultured euryarchaeote Alv-FOS5</name>
    <dbReference type="NCBI Taxonomy" id="337891"/>
    <lineage>
        <taxon>Archaea</taxon>
        <taxon>Methanobacteriati</taxon>
        <taxon>Methanobacteriota</taxon>
        <taxon>environmental samples</taxon>
    </lineage>
</organism>
<dbReference type="PANTHER" id="PTHR10344">
    <property type="entry name" value="THYMIDYLATE KINASE"/>
    <property type="match status" value="1"/>
</dbReference>
<evidence type="ECO:0000256" key="6">
    <source>
        <dbReference type="ARBA" id="ARBA00022741"/>
    </source>
</evidence>
<dbReference type="Pfam" id="PF02223">
    <property type="entry name" value="Thymidylate_kin"/>
    <property type="match status" value="1"/>
</dbReference>
<dbReference type="EMBL" id="DQ078753">
    <property type="protein sequence ID" value="AAZ32106.1"/>
    <property type="molecule type" value="Genomic_DNA"/>
</dbReference>
<dbReference type="GO" id="GO:0005524">
    <property type="term" value="F:ATP binding"/>
    <property type="evidence" value="ECO:0007669"/>
    <property type="project" value="UniProtKB-UniRule"/>
</dbReference>
<dbReference type="GO" id="GO:0005737">
    <property type="term" value="C:cytoplasm"/>
    <property type="evidence" value="ECO:0007669"/>
    <property type="project" value="TreeGrafter"/>
</dbReference>
<evidence type="ECO:0000256" key="9">
    <source>
        <dbReference type="ARBA" id="ARBA00029962"/>
    </source>
</evidence>
<gene>
    <name evidence="11 13" type="primary">tmk</name>
</gene>
<evidence type="ECO:0000256" key="1">
    <source>
        <dbReference type="ARBA" id="ARBA00009776"/>
    </source>
</evidence>
<dbReference type="InterPro" id="IPR018094">
    <property type="entry name" value="Thymidylate_kinase"/>
</dbReference>
<comment type="caution">
    <text evidence="11">Lacks conserved residue(s) required for the propagation of feature annotation.</text>
</comment>
<evidence type="ECO:0000256" key="10">
    <source>
        <dbReference type="ARBA" id="ARBA00048743"/>
    </source>
</evidence>
<dbReference type="InterPro" id="IPR039430">
    <property type="entry name" value="Thymidylate_kin-like_dom"/>
</dbReference>
<proteinExistence type="inferred from homology"/>